<accession>A0A323TX77</accession>
<protein>
    <submittedName>
        <fullName evidence="1">Uncharacterized protein</fullName>
    </submittedName>
</protein>
<name>A0A323TX77_FUSNU</name>
<evidence type="ECO:0000313" key="1">
    <source>
        <dbReference type="EMBL" id="PZA05175.1"/>
    </source>
</evidence>
<comment type="caution">
    <text evidence="1">The sequence shown here is derived from an EMBL/GenBank/DDBJ whole genome shotgun (WGS) entry which is preliminary data.</text>
</comment>
<dbReference type="EMBL" id="QKOC01000002">
    <property type="protein sequence ID" value="PZA05175.1"/>
    <property type="molecule type" value="Genomic_DNA"/>
</dbReference>
<reference evidence="1" key="1">
    <citation type="submission" date="2018-06" db="EMBL/GenBank/DDBJ databases">
        <title>Sequence of the Fusobacterium nucleatum str. 12230 genome.</title>
        <authorList>
            <person name="Navarre W."/>
        </authorList>
    </citation>
    <scope>NUCLEOTIDE SEQUENCE [LARGE SCALE GENOMIC DNA]</scope>
    <source>
        <strain evidence="1">12230</strain>
    </source>
</reference>
<dbReference type="AlphaFoldDB" id="A0A323TX77"/>
<proteinExistence type="predicted"/>
<organism evidence="1">
    <name type="scientific">Fusobacterium nucleatum</name>
    <dbReference type="NCBI Taxonomy" id="851"/>
    <lineage>
        <taxon>Bacteria</taxon>
        <taxon>Fusobacteriati</taxon>
        <taxon>Fusobacteriota</taxon>
        <taxon>Fusobacteriia</taxon>
        <taxon>Fusobacteriales</taxon>
        <taxon>Fusobacteriaceae</taxon>
        <taxon>Fusobacterium</taxon>
    </lineage>
</organism>
<sequence>MSKKDFNKGIKLGLRLSEDIIKGNSEEIKKIYETIEKIGDNTDNIKNIINAVIKTQEENDIEKLFGIVEKLDSIDLEKEEKIILFQILNEIGKIYEPNENQKTFKLNLLRYLGISVNETLEENKINNFKVILENIEKKEEKIIYKLICEYLYLDEFNSLDDHKDILSMFHYAYYFKENIEAEIELKVLLFGIEILYEQFIDFQKLNILDNNSNSLKKENIEVSEDCAGIFFKDTLKQDNNYYIETSNFIVYPIDNKIIALNKVNLKKFEILQSLSIDNTISLFEDKKIASFNNTLYIIEKDNLYYYNLDEFEVILLLNIQEELSNKDYFYDNSKYEAKHILVEDEKIIYKVKDLFCYNLKSKENNIIKEKEISKLNFGNYLLNEQFIYFISKKDILENSTIINFSLKKYNLNSKMTTTIVDSLEMDSSMKILNFSLFEDYLVITCGDNEKKERVSVSLQPLSASLKDFKKSSNSKNIKKESMKYIGNIRKYTINLKNEEIKSFDFTDIPERVELYKDSLIFFVNNNYFSQVNNEIKKNNIFSDNSLIINSNSSNSSLEFEDIFRNIFGGRNGFESFSDSENSIKNSKKEDISYKNFSKFKRIGKWIFDEINNRIIDIEK</sequence>
<gene>
    <name evidence="1" type="ORF">DNF10_02580</name>
</gene>